<evidence type="ECO:0000256" key="10">
    <source>
        <dbReference type="ARBA" id="ARBA00023237"/>
    </source>
</evidence>
<dbReference type="PANTHER" id="PTHR32552:SF81">
    <property type="entry name" value="TONB-DEPENDENT OUTER MEMBRANE RECEPTOR"/>
    <property type="match status" value="1"/>
</dbReference>
<evidence type="ECO:0000256" key="9">
    <source>
        <dbReference type="ARBA" id="ARBA00023136"/>
    </source>
</evidence>
<sequence>MILSVENKMASGLSKVYLRTSSFLCPPLPIMAAICFVSLASIGYWSSAFAASLDRKSNETKVMRAKSKPAGLHVITPREHGAKQQATMPHPTAEKIVVRTNQSRKPLRDIPASVSVLSGEMLDKQPLGGVSEALSRVAGVAITSTGHGGGTQVAIRGVSANGALLAGASPIAYYLDSVPFGLVKSAIVPDMDAYDMDRVEVHRGPQGTLYGANELNGVARVLTHDADLSHYSFKARSHVSGTEGGGLGFGGDLAGNIPIIKDKLALRVVLGDDHIPGWIDQPLLGKKNANEGTSRSARVKLNARPTEHLKIGASVWLSGIKNGSTSYADNNNQQTTPIALPTYTDFEAYSGSIGYDFSRFTINSTTSYLHYMNHGYVDYHTITPGDDLLTAQSSKIFTEELSAASRGPSDWQWSAGAFYRNAKDVIYQTLQVLPAPINFGDISQSEAVYGEVTRFLLDRRLELSGGWRFFRDEVTQQERSPSSGNPHQPLAHRTQLFQAATPRASILYHINHSLNTYFSYSQGFRSGFNQNPLIMTEDPALPAVKGDTLSNYEVGLKGSAWRGLLDFDLAGYYIDWRDVQQNVDVPFHGAYLAATVNGGRASGFGVDASATVHLTDNFLIGGTFSWNDLQLDNSVMSSGVVLTPKGSRLNYSAQTTASAYVNYTFPVTNRGDTLVLSASMNYRSKEIARAIVSRSSMVYASNSPLTSRASIAYHSRQKWSVTIFGENLNNWNGLGQPPDVYYDYIRIRPRTIGMQVDVGL</sequence>
<comment type="subcellular location">
    <subcellularLocation>
        <location evidence="1 11">Cell outer membrane</location>
        <topology evidence="1 11">Multi-pass membrane protein</topology>
    </subcellularLocation>
</comment>
<dbReference type="Proteomes" id="UP000247371">
    <property type="component" value="Unassembled WGS sequence"/>
</dbReference>
<evidence type="ECO:0008006" key="17">
    <source>
        <dbReference type="Google" id="ProtNLM"/>
    </source>
</evidence>
<evidence type="ECO:0000256" key="12">
    <source>
        <dbReference type="RuleBase" id="RU003357"/>
    </source>
</evidence>
<evidence type="ECO:0000256" key="7">
    <source>
        <dbReference type="ARBA" id="ARBA00023065"/>
    </source>
</evidence>
<comment type="caution">
    <text evidence="15">The sequence shown here is derived from an EMBL/GenBank/DDBJ whole genome shotgun (WGS) entry which is preliminary data.</text>
</comment>
<dbReference type="InterPro" id="IPR012910">
    <property type="entry name" value="Plug_dom"/>
</dbReference>
<reference evidence="15 16" key="1">
    <citation type="submission" date="2017-07" db="EMBL/GenBank/DDBJ databases">
        <title>A draft genome sequence of Komagataeibacter swingsii LMG 22125.</title>
        <authorList>
            <person name="Skraban J."/>
            <person name="Cleenwerck I."/>
            <person name="Vandamme P."/>
            <person name="Trcek J."/>
        </authorList>
    </citation>
    <scope>NUCLEOTIDE SEQUENCE [LARGE SCALE GENOMIC DNA]</scope>
    <source>
        <strain evidence="15 16">LMG 22125</strain>
    </source>
</reference>
<evidence type="ECO:0000259" key="14">
    <source>
        <dbReference type="Pfam" id="PF07715"/>
    </source>
</evidence>
<dbReference type="RefSeq" id="WP_110557272.1">
    <property type="nucleotide sequence ID" value="NZ_NKUB01000016.1"/>
</dbReference>
<organism evidence="15 16">
    <name type="scientific">Komagataeibacter swingsii</name>
    <dbReference type="NCBI Taxonomy" id="215220"/>
    <lineage>
        <taxon>Bacteria</taxon>
        <taxon>Pseudomonadati</taxon>
        <taxon>Pseudomonadota</taxon>
        <taxon>Alphaproteobacteria</taxon>
        <taxon>Acetobacterales</taxon>
        <taxon>Acetobacteraceae</taxon>
        <taxon>Komagataeibacter</taxon>
    </lineage>
</organism>
<evidence type="ECO:0000256" key="6">
    <source>
        <dbReference type="ARBA" id="ARBA00023004"/>
    </source>
</evidence>
<dbReference type="InterPro" id="IPR036942">
    <property type="entry name" value="Beta-barrel_TonB_sf"/>
</dbReference>
<evidence type="ECO:0000256" key="3">
    <source>
        <dbReference type="ARBA" id="ARBA00022452"/>
    </source>
</evidence>
<dbReference type="PROSITE" id="PS52016">
    <property type="entry name" value="TONB_DEPENDENT_REC_3"/>
    <property type="match status" value="1"/>
</dbReference>
<keyword evidence="5 11" id="KW-0812">Transmembrane</keyword>
<feature type="domain" description="TonB-dependent receptor plug" evidence="14">
    <location>
        <begin position="107"/>
        <end position="218"/>
    </location>
</feature>
<keyword evidence="7" id="KW-0406">Ion transport</keyword>
<dbReference type="EMBL" id="NKUB01000016">
    <property type="protein sequence ID" value="PYD69025.1"/>
    <property type="molecule type" value="Genomic_DNA"/>
</dbReference>
<evidence type="ECO:0000256" key="11">
    <source>
        <dbReference type="PROSITE-ProRule" id="PRU01360"/>
    </source>
</evidence>
<comment type="similarity">
    <text evidence="11 12">Belongs to the TonB-dependent receptor family.</text>
</comment>
<keyword evidence="16" id="KW-1185">Reference proteome</keyword>
<keyword evidence="8 12" id="KW-0798">TonB box</keyword>
<keyword evidence="9 11" id="KW-0472">Membrane</keyword>
<evidence type="ECO:0000256" key="2">
    <source>
        <dbReference type="ARBA" id="ARBA00022448"/>
    </source>
</evidence>
<protein>
    <recommendedName>
        <fullName evidence="17">TonB-dependent receptor</fullName>
    </recommendedName>
</protein>
<dbReference type="SUPFAM" id="SSF56935">
    <property type="entry name" value="Porins"/>
    <property type="match status" value="1"/>
</dbReference>
<keyword evidence="6" id="KW-0408">Iron</keyword>
<dbReference type="AlphaFoldDB" id="A0A2V4RK02"/>
<evidence type="ECO:0000313" key="16">
    <source>
        <dbReference type="Proteomes" id="UP000247371"/>
    </source>
</evidence>
<accession>A0A2V4RK02</accession>
<evidence type="ECO:0000256" key="8">
    <source>
        <dbReference type="ARBA" id="ARBA00023077"/>
    </source>
</evidence>
<proteinExistence type="inferred from homology"/>
<dbReference type="GO" id="GO:0009279">
    <property type="term" value="C:cell outer membrane"/>
    <property type="evidence" value="ECO:0007669"/>
    <property type="project" value="UniProtKB-SubCell"/>
</dbReference>
<dbReference type="PANTHER" id="PTHR32552">
    <property type="entry name" value="FERRICHROME IRON RECEPTOR-RELATED"/>
    <property type="match status" value="1"/>
</dbReference>
<evidence type="ECO:0000256" key="5">
    <source>
        <dbReference type="ARBA" id="ARBA00022692"/>
    </source>
</evidence>
<name>A0A2V4RK02_9PROT</name>
<keyword evidence="4" id="KW-0410">Iron transport</keyword>
<keyword evidence="10 11" id="KW-0998">Cell outer membrane</keyword>
<dbReference type="Gene3D" id="2.40.170.20">
    <property type="entry name" value="TonB-dependent receptor, beta-barrel domain"/>
    <property type="match status" value="1"/>
</dbReference>
<keyword evidence="2 11" id="KW-0813">Transport</keyword>
<dbReference type="InterPro" id="IPR039426">
    <property type="entry name" value="TonB-dep_rcpt-like"/>
</dbReference>
<dbReference type="Pfam" id="PF00593">
    <property type="entry name" value="TonB_dep_Rec_b-barrel"/>
    <property type="match status" value="1"/>
</dbReference>
<feature type="domain" description="TonB-dependent receptor-like beta-barrel" evidence="13">
    <location>
        <begin position="319"/>
        <end position="728"/>
    </location>
</feature>
<evidence type="ECO:0000256" key="1">
    <source>
        <dbReference type="ARBA" id="ARBA00004571"/>
    </source>
</evidence>
<evidence type="ECO:0000256" key="4">
    <source>
        <dbReference type="ARBA" id="ARBA00022496"/>
    </source>
</evidence>
<keyword evidence="3 11" id="KW-1134">Transmembrane beta strand</keyword>
<evidence type="ECO:0000313" key="15">
    <source>
        <dbReference type="EMBL" id="PYD69025.1"/>
    </source>
</evidence>
<evidence type="ECO:0000259" key="13">
    <source>
        <dbReference type="Pfam" id="PF00593"/>
    </source>
</evidence>
<dbReference type="Pfam" id="PF07715">
    <property type="entry name" value="Plug"/>
    <property type="match status" value="1"/>
</dbReference>
<dbReference type="InterPro" id="IPR000531">
    <property type="entry name" value="Beta-barrel_TonB"/>
</dbReference>
<dbReference type="GO" id="GO:0006826">
    <property type="term" value="P:iron ion transport"/>
    <property type="evidence" value="ECO:0007669"/>
    <property type="project" value="UniProtKB-KW"/>
</dbReference>
<gene>
    <name evidence="15" type="ORF">CFR76_12135</name>
</gene>